<evidence type="ECO:0000313" key="2">
    <source>
        <dbReference type="EMBL" id="PHQ52153.1"/>
    </source>
</evidence>
<name>A0A2G1XLN6_STRCJ</name>
<dbReference type="OrthoDB" id="3475938at2"/>
<dbReference type="AlphaFoldDB" id="A0A2G1XLN6"/>
<evidence type="ECO:0000259" key="1">
    <source>
        <dbReference type="Pfam" id="PF12680"/>
    </source>
</evidence>
<dbReference type="EMBL" id="NHZO01000097">
    <property type="protein sequence ID" value="PHQ52153.1"/>
    <property type="molecule type" value="Genomic_DNA"/>
</dbReference>
<dbReference type="RefSeq" id="WP_099198711.1">
    <property type="nucleotide sequence ID" value="NZ_JBIRXA010000008.1"/>
</dbReference>
<sequence length="144" mass="16157">MSELERHPNIETAVRYHQAVARWATGEELARFFHEDAVHRELPNALFPDGVVRELPEILAAAEQGRRVLCRQHFDVVNAVAMGDQVALEVTWSGTLAVPLGELPAGHVLRAHIATFLRFRDGRIVAQHNYDCYEPLTSVSRPSP</sequence>
<proteinExistence type="predicted"/>
<dbReference type="Proteomes" id="UP000222531">
    <property type="component" value="Unassembled WGS sequence"/>
</dbReference>
<gene>
    <name evidence="2" type="ORF">BLA24_09555</name>
</gene>
<dbReference type="InterPro" id="IPR037401">
    <property type="entry name" value="SnoaL-like"/>
</dbReference>
<dbReference type="Gene3D" id="3.10.450.50">
    <property type="match status" value="1"/>
</dbReference>
<comment type="caution">
    <text evidence="2">The sequence shown here is derived from an EMBL/GenBank/DDBJ whole genome shotgun (WGS) entry which is preliminary data.</text>
</comment>
<evidence type="ECO:0000313" key="3">
    <source>
        <dbReference type="Proteomes" id="UP000222531"/>
    </source>
</evidence>
<dbReference type="Pfam" id="PF12680">
    <property type="entry name" value="SnoaL_2"/>
    <property type="match status" value="1"/>
</dbReference>
<organism evidence="2 3">
    <name type="scientific">Streptomyces cinnamoneus</name>
    <name type="common">Streptoverticillium cinnamoneum</name>
    <dbReference type="NCBI Taxonomy" id="53446"/>
    <lineage>
        <taxon>Bacteria</taxon>
        <taxon>Bacillati</taxon>
        <taxon>Actinomycetota</taxon>
        <taxon>Actinomycetes</taxon>
        <taxon>Kitasatosporales</taxon>
        <taxon>Streptomycetaceae</taxon>
        <taxon>Streptomyces</taxon>
        <taxon>Streptomyces cinnamoneus group</taxon>
    </lineage>
</organism>
<protein>
    <recommendedName>
        <fullName evidence="1">SnoaL-like domain-containing protein</fullName>
    </recommendedName>
</protein>
<accession>A0A2G1XLN6</accession>
<dbReference type="SUPFAM" id="SSF54427">
    <property type="entry name" value="NTF2-like"/>
    <property type="match status" value="1"/>
</dbReference>
<feature type="domain" description="SnoaL-like" evidence="1">
    <location>
        <begin position="26"/>
        <end position="126"/>
    </location>
</feature>
<dbReference type="InterPro" id="IPR032710">
    <property type="entry name" value="NTF2-like_dom_sf"/>
</dbReference>
<keyword evidence="3" id="KW-1185">Reference proteome</keyword>
<reference evidence="2 3" key="1">
    <citation type="journal article" date="2017" name="Biochemistry">
        <title>Identification of the Biosynthetic Pathway for the Antibiotic Bicyclomycin.</title>
        <authorList>
            <person name="Patteson J."/>
            <person name="Cai W."/>
            <person name="Johnson R.A."/>
            <person name="Santa Maria K."/>
            <person name="Li B."/>
        </authorList>
    </citation>
    <scope>NUCLEOTIDE SEQUENCE [LARGE SCALE GENOMIC DNA]</scope>
    <source>
        <strain evidence="2 3">ATCC 21532</strain>
    </source>
</reference>